<proteinExistence type="predicted"/>
<dbReference type="Gene3D" id="3.40.50.1240">
    <property type="entry name" value="Phosphoglycerate mutase-like"/>
    <property type="match status" value="1"/>
</dbReference>
<dbReference type="InterPro" id="IPR029033">
    <property type="entry name" value="His_PPase_superfam"/>
</dbReference>
<keyword evidence="2" id="KW-1185">Reference proteome</keyword>
<dbReference type="OrthoDB" id="5296884at2"/>
<dbReference type="Proteomes" id="UP000306236">
    <property type="component" value="Unassembled WGS sequence"/>
</dbReference>
<name>A0A4S5BNF0_9BURK</name>
<sequence length="199" mass="22423">MNVWWMRHPRVVLPAPLCYGASDVPVDEEHAQQCALLLAQQLPANCQVITSERQRTQTVARQLQALRPDLPEWHVDARLNEMDFGCWEMVPWQQIPRTQLDAWNAEFSNYLFGGQESVAHLAARAQAACQAFEQQAQQSGQSILCITHAGIINAVQYVLQNPAAPIPRASTQWPAAPVPYGQARQWQSGNWTSPDWQQS</sequence>
<dbReference type="InterPro" id="IPR013078">
    <property type="entry name" value="His_Pase_superF_clade-1"/>
</dbReference>
<keyword evidence="1" id="KW-0808">Transferase</keyword>
<evidence type="ECO:0000313" key="2">
    <source>
        <dbReference type="Proteomes" id="UP000306236"/>
    </source>
</evidence>
<dbReference type="GO" id="GO:0016301">
    <property type="term" value="F:kinase activity"/>
    <property type="evidence" value="ECO:0007669"/>
    <property type="project" value="UniProtKB-KW"/>
</dbReference>
<protein>
    <submittedName>
        <fullName evidence="1">Phosphoglycerate kinase</fullName>
    </submittedName>
</protein>
<gene>
    <name evidence="1" type="ORF">E8K88_11555</name>
</gene>
<dbReference type="AlphaFoldDB" id="A0A4S5BNF0"/>
<dbReference type="EMBL" id="SSWX01000014">
    <property type="protein sequence ID" value="THJ32613.1"/>
    <property type="molecule type" value="Genomic_DNA"/>
</dbReference>
<accession>A0A4S5BNF0</accession>
<dbReference type="SMART" id="SM00855">
    <property type="entry name" value="PGAM"/>
    <property type="match status" value="1"/>
</dbReference>
<dbReference type="SUPFAM" id="SSF53254">
    <property type="entry name" value="Phosphoglycerate mutase-like"/>
    <property type="match status" value="1"/>
</dbReference>
<organism evidence="1 2">
    <name type="scientific">Lampropedia aestuarii</name>
    <dbReference type="NCBI Taxonomy" id="2562762"/>
    <lineage>
        <taxon>Bacteria</taxon>
        <taxon>Pseudomonadati</taxon>
        <taxon>Pseudomonadota</taxon>
        <taxon>Betaproteobacteria</taxon>
        <taxon>Burkholderiales</taxon>
        <taxon>Comamonadaceae</taxon>
        <taxon>Lampropedia</taxon>
    </lineage>
</organism>
<comment type="caution">
    <text evidence="1">The sequence shown here is derived from an EMBL/GenBank/DDBJ whole genome shotgun (WGS) entry which is preliminary data.</text>
</comment>
<evidence type="ECO:0000313" key="1">
    <source>
        <dbReference type="EMBL" id="THJ32613.1"/>
    </source>
</evidence>
<dbReference type="Pfam" id="PF00300">
    <property type="entry name" value="His_Phos_1"/>
    <property type="match status" value="1"/>
</dbReference>
<reference evidence="1 2" key="1">
    <citation type="submission" date="2019-04" db="EMBL/GenBank/DDBJ databases">
        <title>Lampropedia sp YIM MLB12 draf genome.</title>
        <authorList>
            <person name="Wang Y.-X."/>
        </authorList>
    </citation>
    <scope>NUCLEOTIDE SEQUENCE [LARGE SCALE GENOMIC DNA]</scope>
    <source>
        <strain evidence="1 2">YIM MLB12</strain>
    </source>
</reference>
<keyword evidence="1" id="KW-0418">Kinase</keyword>
<dbReference type="RefSeq" id="WP_136406829.1">
    <property type="nucleotide sequence ID" value="NZ_SSWX01000014.1"/>
</dbReference>